<dbReference type="InterPro" id="IPR001660">
    <property type="entry name" value="SAM"/>
</dbReference>
<dbReference type="Gene3D" id="2.60.120.260">
    <property type="entry name" value="Galactose-binding domain-like"/>
    <property type="match status" value="1"/>
</dbReference>
<proteinExistence type="predicted"/>
<feature type="domain" description="Eph LBD" evidence="19">
    <location>
        <begin position="1"/>
        <end position="66"/>
    </location>
</feature>
<protein>
    <recommendedName>
        <fullName evidence="2">receptor protein-tyrosine kinase</fullName>
        <ecNumber evidence="2">2.7.10.1</ecNumber>
    </recommendedName>
</protein>
<dbReference type="Gene3D" id="1.10.510.10">
    <property type="entry name" value="Transferase(Phosphotransferase) domain 1"/>
    <property type="match status" value="1"/>
</dbReference>
<dbReference type="Pfam" id="PF00041">
    <property type="entry name" value="fn3"/>
    <property type="match status" value="2"/>
</dbReference>
<evidence type="ECO:0000256" key="2">
    <source>
        <dbReference type="ARBA" id="ARBA00011902"/>
    </source>
</evidence>
<comment type="function">
    <text evidence="14">Receptor tyrosine kinase which binds promiscuously transmembrane ephrin-B family ligands residing on adjacent cells, leading to contact-dependent bidirectional signaling into neighboring cells. The signaling pathway downstream of the receptor is referred to as forward signaling while the signaling pathway downstream of the ephrin ligand is referred to as reverse signaling. Together with its cognate ligand/functional ligand EFNB2 is involved in the regulation of cell adhesion and cell migration, and plays a central role in heart morphogenesis, angiogenesis and blood vessel remodeling and permeability. EPHB4-mediated forward signaling controls cellular repulsion and segregation from EFNB2-expressing cells. Involved in somitogenesis.</text>
</comment>
<dbReference type="Pfam" id="PF07714">
    <property type="entry name" value="PK_Tyr_Ser-Thr"/>
    <property type="match status" value="1"/>
</dbReference>
<evidence type="ECO:0000259" key="17">
    <source>
        <dbReference type="PROSITE" id="PS50105"/>
    </source>
</evidence>
<keyword evidence="12" id="KW-0325">Glycoprotein</keyword>
<feature type="domain" description="SAM" evidence="17">
    <location>
        <begin position="756"/>
        <end position="820"/>
    </location>
</feature>
<dbReference type="CDD" id="cd00063">
    <property type="entry name" value="FN3"/>
    <property type="match status" value="2"/>
</dbReference>
<evidence type="ECO:0000256" key="1">
    <source>
        <dbReference type="ARBA" id="ARBA00004479"/>
    </source>
</evidence>
<dbReference type="InterPro" id="IPR011009">
    <property type="entry name" value="Kinase-like_dom_sf"/>
</dbReference>
<reference evidence="20" key="1">
    <citation type="submission" date="2023-04" db="EMBL/GenBank/DDBJ databases">
        <title>Chromosome-level genome of Chaenocephalus aceratus.</title>
        <authorList>
            <person name="Park H."/>
        </authorList>
    </citation>
    <scope>NUCLEOTIDE SEQUENCE</scope>
    <source>
        <strain evidence="20">DE</strain>
        <tissue evidence="20">Muscle</tissue>
    </source>
</reference>
<dbReference type="EC" id="2.7.10.1" evidence="2"/>
<comment type="subcellular location">
    <subcellularLocation>
        <location evidence="1">Membrane</location>
        <topology evidence="1">Single-pass type I membrane protein</topology>
    </subcellularLocation>
</comment>
<evidence type="ECO:0000256" key="4">
    <source>
        <dbReference type="ARBA" id="ARBA00022692"/>
    </source>
</evidence>
<feature type="domain" description="Fibronectin type-III" evidence="18">
    <location>
        <begin position="176"/>
        <end position="287"/>
    </location>
</feature>
<evidence type="ECO:0000256" key="11">
    <source>
        <dbReference type="ARBA" id="ARBA00023170"/>
    </source>
</evidence>
<dbReference type="SUPFAM" id="SSF47769">
    <property type="entry name" value="SAM/Pointed domain"/>
    <property type="match status" value="1"/>
</dbReference>
<evidence type="ECO:0000256" key="10">
    <source>
        <dbReference type="ARBA" id="ARBA00023137"/>
    </source>
</evidence>
<dbReference type="Gene3D" id="3.30.200.20">
    <property type="entry name" value="Phosphorylase Kinase, domain 1"/>
    <property type="match status" value="1"/>
</dbReference>
<evidence type="ECO:0000256" key="14">
    <source>
        <dbReference type="ARBA" id="ARBA00055965"/>
    </source>
</evidence>
<dbReference type="SUPFAM" id="SSF49785">
    <property type="entry name" value="Galactose-binding domain-like"/>
    <property type="match status" value="1"/>
</dbReference>
<feature type="binding site" evidence="15">
    <location>
        <position position="498"/>
    </location>
    <ligand>
        <name>ATP</name>
        <dbReference type="ChEBI" id="CHEBI:30616"/>
    </ligand>
</feature>
<dbReference type="InterPro" id="IPR020635">
    <property type="entry name" value="Tyr_kinase_cat_dom"/>
</dbReference>
<dbReference type="Proteomes" id="UP001228049">
    <property type="component" value="Unassembled WGS sequence"/>
</dbReference>
<dbReference type="FunFam" id="1.10.150.50:FF:000001">
    <property type="entry name" value="Ephrin type-A receptor 5"/>
    <property type="match status" value="1"/>
</dbReference>
<dbReference type="FunFam" id="1.10.510.10:FF:000015">
    <property type="entry name" value="Ephrin type-B receptor 2"/>
    <property type="match status" value="1"/>
</dbReference>
<dbReference type="SUPFAM" id="SSF49265">
    <property type="entry name" value="Fibronectin type III"/>
    <property type="match status" value="1"/>
</dbReference>
<evidence type="ECO:0000256" key="3">
    <source>
        <dbReference type="ARBA" id="ARBA00022679"/>
    </source>
</evidence>
<dbReference type="SMART" id="SM00060">
    <property type="entry name" value="FN3"/>
    <property type="match status" value="2"/>
</dbReference>
<dbReference type="InterPro" id="IPR001245">
    <property type="entry name" value="Ser-Thr/Tyr_kinase_cat_dom"/>
</dbReference>
<dbReference type="SUPFAM" id="SSF56112">
    <property type="entry name" value="Protein kinase-like (PK-like)"/>
    <property type="match status" value="1"/>
</dbReference>
<dbReference type="EMBL" id="JASDAP010000009">
    <property type="protein sequence ID" value="KAK1897699.1"/>
    <property type="molecule type" value="Genomic_DNA"/>
</dbReference>
<dbReference type="Pfam" id="PF01404">
    <property type="entry name" value="Ephrin_lbd"/>
    <property type="match status" value="1"/>
</dbReference>
<dbReference type="GO" id="GO:0007411">
    <property type="term" value="P:axon guidance"/>
    <property type="evidence" value="ECO:0007669"/>
    <property type="project" value="TreeGrafter"/>
</dbReference>
<dbReference type="PROSITE" id="PS00107">
    <property type="entry name" value="PROTEIN_KINASE_ATP"/>
    <property type="match status" value="1"/>
</dbReference>
<dbReference type="PROSITE" id="PS50011">
    <property type="entry name" value="PROTEIN_KINASE_DOM"/>
    <property type="match status" value="1"/>
</dbReference>
<dbReference type="Gene3D" id="2.60.40.1770">
    <property type="entry name" value="ephrin a2 ectodomain"/>
    <property type="match status" value="1"/>
</dbReference>
<evidence type="ECO:0000256" key="8">
    <source>
        <dbReference type="ARBA" id="ARBA00022989"/>
    </source>
</evidence>
<keyword evidence="21" id="KW-1185">Reference proteome</keyword>
<sequence>VDTIAADESFSQVDFGGRLMKVNTEVRSFGPLSKGKGFHLAFQDLGACMSLLAVRVFYKKCPSVVQNFAFFPETLTGAESTSLVIARGSCIPNAEEVDVPIKLYCNGDGEWMVPIGSCSCKAGFEPDNGNVCRVMQSAVVEVLLCRSTIEAATLCGCRNGYYRGDMDKAEDVCTSVPSAPRNVVSVVNQTSVMVEWHPPRDIGHREDLSYNVLCRRCHSNERRACQPCDDSVAFIPGKQGLKETMVEISKLRAHTSYTFEIQAVNGVSNKSPYPAQQLSINITTNQAAPSVVPIMHQVSSTSRSFSLSWPPPEQPNGIILDYEILYFDKSLSSSLNSSMVQSKIPNVVLEGLRPGTGYVVQVRARTVAGYGAYSKEMLFQTLTDDEYKKRQLKESVYGDKLQQYNAGGEVTMRPDMFSGPTPTVTFPTMSDGHSSPGVKIYIDPFTYEDPNEAVREFAKEIDPSCVKIEEVIGSGEFGEVYKGRLKPVGKKEITVAIKTLKVGFSERQRRDFLSEASIMGQFDQPNIIRLEGVVTKSRPTMIITEFMENGALDSFLRQNDGQFPVIQLVGMLRGIAYLAEMSYVHRDLAARNILVNSNLVCKVSDFGLSRYLEEDTSDPTYTSSLGGKIPVRWTAPEAIAYRKFTSASDVWSYGIVTWEVMAYGERPYWDMSNQDVINAIEQDFRLPAPMDCPVVLHQLMLDCWQKDRNSRPKFPDLVSMLDKMIRNPASLKTGTNNIPPAPSHHPLLDRGAPDLSSVSSVEDWLAALKMTQYRDSFLGSGFTSLPLVTDITAEDLQRIGVALAGHQKKILTSVQSMRHNIDDQSPTESV</sequence>
<evidence type="ECO:0000256" key="7">
    <source>
        <dbReference type="ARBA" id="ARBA00022840"/>
    </source>
</evidence>
<dbReference type="Gene3D" id="1.10.150.50">
    <property type="entry name" value="Transcription Factor, Ets-1"/>
    <property type="match status" value="1"/>
</dbReference>
<keyword evidence="7 15" id="KW-0067">ATP-binding</keyword>
<dbReference type="InterPro" id="IPR013783">
    <property type="entry name" value="Ig-like_fold"/>
</dbReference>
<dbReference type="InterPro" id="IPR027936">
    <property type="entry name" value="Eph_TM"/>
</dbReference>
<dbReference type="PANTHER" id="PTHR46877:SF17">
    <property type="entry name" value="EPHRIN TYPE-B RECEPTOR 1"/>
    <property type="match status" value="1"/>
</dbReference>
<comment type="catalytic activity">
    <reaction evidence="13">
        <text>L-tyrosyl-[protein] + ATP = O-phospho-L-tyrosyl-[protein] + ADP + H(+)</text>
        <dbReference type="Rhea" id="RHEA:10596"/>
        <dbReference type="Rhea" id="RHEA-COMP:10136"/>
        <dbReference type="Rhea" id="RHEA-COMP:20101"/>
        <dbReference type="ChEBI" id="CHEBI:15378"/>
        <dbReference type="ChEBI" id="CHEBI:30616"/>
        <dbReference type="ChEBI" id="CHEBI:46858"/>
        <dbReference type="ChEBI" id="CHEBI:61978"/>
        <dbReference type="ChEBI" id="CHEBI:456216"/>
        <dbReference type="EC" id="2.7.10.1"/>
    </reaction>
</comment>
<dbReference type="PROSITE" id="PS00109">
    <property type="entry name" value="PROTEIN_KINASE_TYR"/>
    <property type="match status" value="1"/>
</dbReference>
<dbReference type="Gene3D" id="2.60.40.10">
    <property type="entry name" value="Immunoglobulins"/>
    <property type="match status" value="2"/>
</dbReference>
<dbReference type="InterPro" id="IPR008979">
    <property type="entry name" value="Galactose-bd-like_sf"/>
</dbReference>
<evidence type="ECO:0000259" key="16">
    <source>
        <dbReference type="PROSITE" id="PS50011"/>
    </source>
</evidence>
<evidence type="ECO:0000256" key="6">
    <source>
        <dbReference type="ARBA" id="ARBA00022777"/>
    </source>
</evidence>
<evidence type="ECO:0000256" key="15">
    <source>
        <dbReference type="PROSITE-ProRule" id="PRU10141"/>
    </source>
</evidence>
<dbReference type="InterPro" id="IPR001426">
    <property type="entry name" value="Tyr_kinase_rcpt_V_CS"/>
</dbReference>
<evidence type="ECO:0000256" key="5">
    <source>
        <dbReference type="ARBA" id="ARBA00022741"/>
    </source>
</evidence>
<dbReference type="PROSITE" id="PS00791">
    <property type="entry name" value="RECEPTOR_TYR_KIN_V_2"/>
    <property type="match status" value="1"/>
</dbReference>
<dbReference type="SMART" id="SM00219">
    <property type="entry name" value="TyrKc"/>
    <property type="match status" value="1"/>
</dbReference>
<evidence type="ECO:0000256" key="9">
    <source>
        <dbReference type="ARBA" id="ARBA00023136"/>
    </source>
</evidence>
<dbReference type="PROSITE" id="PS50853">
    <property type="entry name" value="FN3"/>
    <property type="match status" value="2"/>
</dbReference>
<dbReference type="PRINTS" id="PR00109">
    <property type="entry name" value="TYRKINASE"/>
</dbReference>
<evidence type="ECO:0000313" key="21">
    <source>
        <dbReference type="Proteomes" id="UP001228049"/>
    </source>
</evidence>
<dbReference type="FunFam" id="2.60.40.1770:FF:000001">
    <property type="entry name" value="Ephrin type-A receptor 5"/>
    <property type="match status" value="1"/>
</dbReference>
<name>A0AAD9CA95_DISEL</name>
<keyword evidence="11 20" id="KW-0675">Receptor</keyword>
<dbReference type="FunFam" id="2.60.40.10:FF:000041">
    <property type="entry name" value="ephrin type-A receptor 3"/>
    <property type="match status" value="1"/>
</dbReference>
<dbReference type="InterPro" id="IPR001090">
    <property type="entry name" value="Ephrin_rcpt_lig-bd_dom"/>
</dbReference>
<keyword evidence="3" id="KW-0808">Transferase</keyword>
<dbReference type="Pfam" id="PF00536">
    <property type="entry name" value="SAM_1"/>
    <property type="match status" value="1"/>
</dbReference>
<dbReference type="GO" id="GO:0005886">
    <property type="term" value="C:plasma membrane"/>
    <property type="evidence" value="ECO:0007669"/>
    <property type="project" value="TreeGrafter"/>
</dbReference>
<feature type="domain" description="Protein kinase" evidence="16">
    <location>
        <begin position="466"/>
        <end position="725"/>
    </location>
</feature>
<dbReference type="GO" id="GO:0005524">
    <property type="term" value="F:ATP binding"/>
    <property type="evidence" value="ECO:0007669"/>
    <property type="project" value="UniProtKB-UniRule"/>
</dbReference>
<dbReference type="PROSITE" id="PS50105">
    <property type="entry name" value="SAM_DOMAIN"/>
    <property type="match status" value="1"/>
</dbReference>
<accession>A0AAD9CA95</accession>
<dbReference type="PROSITE" id="PS00790">
    <property type="entry name" value="RECEPTOR_TYR_KIN_V_1"/>
    <property type="match status" value="1"/>
</dbReference>
<feature type="non-terminal residue" evidence="20">
    <location>
        <position position="1"/>
    </location>
</feature>
<keyword evidence="10" id="KW-0829">Tyrosine-protein kinase</keyword>
<dbReference type="InterPro" id="IPR003961">
    <property type="entry name" value="FN3_dom"/>
</dbReference>
<evidence type="ECO:0000256" key="12">
    <source>
        <dbReference type="ARBA" id="ARBA00023180"/>
    </source>
</evidence>
<keyword evidence="9" id="KW-0472">Membrane</keyword>
<keyword evidence="5 15" id="KW-0547">Nucleotide-binding</keyword>
<dbReference type="PANTHER" id="PTHR46877">
    <property type="entry name" value="EPH RECEPTOR A5"/>
    <property type="match status" value="1"/>
</dbReference>
<evidence type="ECO:0000313" key="20">
    <source>
        <dbReference type="EMBL" id="KAK1897699.1"/>
    </source>
</evidence>
<dbReference type="AlphaFoldDB" id="A0AAD9CA95"/>
<dbReference type="FunFam" id="3.30.200.20:FF:000001">
    <property type="entry name" value="Ephrin type-A receptor 5"/>
    <property type="match status" value="1"/>
</dbReference>
<dbReference type="SMART" id="SM00454">
    <property type="entry name" value="SAM"/>
    <property type="match status" value="1"/>
</dbReference>
<evidence type="ECO:0000256" key="13">
    <source>
        <dbReference type="ARBA" id="ARBA00051243"/>
    </source>
</evidence>
<dbReference type="GO" id="GO:0005005">
    <property type="term" value="F:transmembrane-ephrin receptor activity"/>
    <property type="evidence" value="ECO:0007669"/>
    <property type="project" value="TreeGrafter"/>
</dbReference>
<keyword evidence="4" id="KW-0812">Transmembrane</keyword>
<feature type="domain" description="Fibronectin type-III" evidence="18">
    <location>
        <begin position="288"/>
        <end position="384"/>
    </location>
</feature>
<gene>
    <name evidence="20" type="ORF">KUDE01_017230</name>
</gene>
<organism evidence="20 21">
    <name type="scientific">Dissostichus eleginoides</name>
    <name type="common">Patagonian toothfish</name>
    <name type="synonym">Dissostichus amissus</name>
    <dbReference type="NCBI Taxonomy" id="100907"/>
    <lineage>
        <taxon>Eukaryota</taxon>
        <taxon>Metazoa</taxon>
        <taxon>Chordata</taxon>
        <taxon>Craniata</taxon>
        <taxon>Vertebrata</taxon>
        <taxon>Euteleostomi</taxon>
        <taxon>Actinopterygii</taxon>
        <taxon>Neopterygii</taxon>
        <taxon>Teleostei</taxon>
        <taxon>Neoteleostei</taxon>
        <taxon>Acanthomorphata</taxon>
        <taxon>Eupercaria</taxon>
        <taxon>Perciformes</taxon>
        <taxon>Notothenioidei</taxon>
        <taxon>Nototheniidae</taxon>
        <taxon>Dissostichus</taxon>
    </lineage>
</organism>
<evidence type="ECO:0000259" key="18">
    <source>
        <dbReference type="PROSITE" id="PS50853"/>
    </source>
</evidence>
<keyword evidence="8" id="KW-1133">Transmembrane helix</keyword>
<keyword evidence="6" id="KW-0418">Kinase</keyword>
<comment type="caution">
    <text evidence="20">The sequence shown here is derived from an EMBL/GenBank/DDBJ whole genome shotgun (WGS) entry which is preliminary data.</text>
</comment>
<dbReference type="Pfam" id="PF14575">
    <property type="entry name" value="EphA2_TM"/>
    <property type="match status" value="1"/>
</dbReference>
<dbReference type="InterPro" id="IPR050449">
    <property type="entry name" value="Ephrin_rcpt_TKs"/>
</dbReference>
<dbReference type="InterPro" id="IPR000719">
    <property type="entry name" value="Prot_kinase_dom"/>
</dbReference>
<dbReference type="InterPro" id="IPR013761">
    <property type="entry name" value="SAM/pointed_sf"/>
</dbReference>
<evidence type="ECO:0000259" key="19">
    <source>
        <dbReference type="PROSITE" id="PS51550"/>
    </source>
</evidence>
<dbReference type="InterPro" id="IPR036116">
    <property type="entry name" value="FN3_sf"/>
</dbReference>
<dbReference type="PROSITE" id="PS51550">
    <property type="entry name" value="EPH_LBD"/>
    <property type="match status" value="1"/>
</dbReference>
<dbReference type="Pfam" id="PF25599">
    <property type="entry name" value="Ephrin_CRD"/>
    <property type="match status" value="1"/>
</dbReference>
<dbReference type="InterPro" id="IPR008266">
    <property type="entry name" value="Tyr_kinase_AS"/>
</dbReference>
<dbReference type="GO" id="GO:0030425">
    <property type="term" value="C:dendrite"/>
    <property type="evidence" value="ECO:0007669"/>
    <property type="project" value="TreeGrafter"/>
</dbReference>
<dbReference type="InterPro" id="IPR017441">
    <property type="entry name" value="Protein_kinase_ATP_BS"/>
</dbReference>
<dbReference type="CDD" id="cd05065">
    <property type="entry name" value="PTKc_EphR_B"/>
    <property type="match status" value="1"/>
</dbReference>